<evidence type="ECO:0000313" key="4">
    <source>
        <dbReference type="Proteomes" id="UP000294843"/>
    </source>
</evidence>
<dbReference type="GO" id="GO:0016787">
    <property type="term" value="F:hydrolase activity"/>
    <property type="evidence" value="ECO:0007669"/>
    <property type="project" value="UniProtKB-KW"/>
</dbReference>
<reference evidence="3 4" key="1">
    <citation type="submission" date="2019-01" db="EMBL/GenBank/DDBJ databases">
        <title>Draft genome sequences of the type strains of six Macrococcus species.</title>
        <authorList>
            <person name="Mazhar S."/>
            <person name="Altermann E."/>
            <person name="Hill C."/>
            <person name="Mcauliffe O."/>
        </authorList>
    </citation>
    <scope>NUCLEOTIDE SEQUENCE [LARGE SCALE GENOMIC DNA]</scope>
    <source>
        <strain evidence="3 4">ATCC 51825</strain>
    </source>
</reference>
<keyword evidence="4" id="KW-1185">Reference proteome</keyword>
<dbReference type="Pfam" id="PF10112">
    <property type="entry name" value="Halogen_Hydrol"/>
    <property type="match status" value="1"/>
</dbReference>
<keyword evidence="3" id="KW-0378">Hydrolase</keyword>
<organism evidence="3 4">
    <name type="scientific">Macrococcus bovicus</name>
    <dbReference type="NCBI Taxonomy" id="69968"/>
    <lineage>
        <taxon>Bacteria</taxon>
        <taxon>Bacillati</taxon>
        <taxon>Bacillota</taxon>
        <taxon>Bacilli</taxon>
        <taxon>Bacillales</taxon>
        <taxon>Staphylococcaceae</taxon>
        <taxon>Macrococcus</taxon>
    </lineage>
</organism>
<dbReference type="EMBL" id="SCWF01000001">
    <property type="protein sequence ID" value="TDM15401.1"/>
    <property type="molecule type" value="Genomic_DNA"/>
</dbReference>
<keyword evidence="1" id="KW-0175">Coiled coil</keyword>
<keyword evidence="2" id="KW-1133">Transmembrane helix</keyword>
<comment type="caution">
    <text evidence="3">The sequence shown here is derived from an EMBL/GenBank/DDBJ whole genome shotgun (WGS) entry which is preliminary data.</text>
</comment>
<dbReference type="AlphaFoldDB" id="A0A4R6C2L5"/>
<accession>A0A4R6C2L5</accession>
<feature type="transmembrane region" description="Helical" evidence="2">
    <location>
        <begin position="66"/>
        <end position="83"/>
    </location>
</feature>
<feature type="transmembrane region" description="Helical" evidence="2">
    <location>
        <begin position="37"/>
        <end position="60"/>
    </location>
</feature>
<name>A0A4R6C2L5_9STAP</name>
<keyword evidence="2" id="KW-0812">Transmembrane</keyword>
<proteinExistence type="predicted"/>
<keyword evidence="2" id="KW-0472">Membrane</keyword>
<gene>
    <name evidence="3" type="ORF">ERX55_00400</name>
</gene>
<dbReference type="Proteomes" id="UP000294843">
    <property type="component" value="Unassembled WGS sequence"/>
</dbReference>
<evidence type="ECO:0000313" key="3">
    <source>
        <dbReference type="EMBL" id="TDM15401.1"/>
    </source>
</evidence>
<dbReference type="InterPro" id="IPR018770">
    <property type="entry name" value="ChloroindolylP_hydrolase"/>
</dbReference>
<evidence type="ECO:0000256" key="1">
    <source>
        <dbReference type="SAM" id="Coils"/>
    </source>
</evidence>
<protein>
    <submittedName>
        <fullName evidence="3">5-bromo-4-chloroindolyl phosphate hydrolase</fullName>
    </submittedName>
</protein>
<sequence length="273" mass="32145">MPKSLPIPMNKYLIRISSSSNKFSNFIKGMKHMKYNISYYLGAIFAVPITLIVGFISTTYFAFDQWLDWLIMLGGYIGAYIPIQLTTSKQYLNEAGLSRREFKYIRKHLNEARPKIKTLMSQYTKVRSIKDLKSVNEINRIARIIYKTVQKQPNKFFKVDSFFFSHLDNTVNLVDRYMRLVRMPHKNQEEMAQLQTARLTLEELKRTLQADLRALNSEDFQAMSVEVDLAQINRPKDNQARVPQLESEELVRVPVIKKRQEERILDNEQRLNQ</sequence>
<evidence type="ECO:0000256" key="2">
    <source>
        <dbReference type="SAM" id="Phobius"/>
    </source>
</evidence>
<feature type="coiled-coil region" evidence="1">
    <location>
        <begin position="187"/>
        <end position="218"/>
    </location>
</feature>